<dbReference type="Proteomes" id="UP000235145">
    <property type="component" value="Unassembled WGS sequence"/>
</dbReference>
<evidence type="ECO:0008006" key="3">
    <source>
        <dbReference type="Google" id="ProtNLM"/>
    </source>
</evidence>
<organism evidence="1 2">
    <name type="scientific">Lactuca sativa</name>
    <name type="common">Garden lettuce</name>
    <dbReference type="NCBI Taxonomy" id="4236"/>
    <lineage>
        <taxon>Eukaryota</taxon>
        <taxon>Viridiplantae</taxon>
        <taxon>Streptophyta</taxon>
        <taxon>Embryophyta</taxon>
        <taxon>Tracheophyta</taxon>
        <taxon>Spermatophyta</taxon>
        <taxon>Magnoliopsida</taxon>
        <taxon>eudicotyledons</taxon>
        <taxon>Gunneridae</taxon>
        <taxon>Pentapetalae</taxon>
        <taxon>asterids</taxon>
        <taxon>campanulids</taxon>
        <taxon>Asterales</taxon>
        <taxon>Asteraceae</taxon>
        <taxon>Cichorioideae</taxon>
        <taxon>Cichorieae</taxon>
        <taxon>Lactucinae</taxon>
        <taxon>Lactuca</taxon>
    </lineage>
</organism>
<evidence type="ECO:0000313" key="1">
    <source>
        <dbReference type="EMBL" id="KAJ0212612.1"/>
    </source>
</evidence>
<keyword evidence="2" id="KW-1185">Reference proteome</keyword>
<comment type="caution">
    <text evidence="1">The sequence shown here is derived from an EMBL/GenBank/DDBJ whole genome shotgun (WGS) entry which is preliminary data.</text>
</comment>
<dbReference type="PANTHER" id="PTHR48449">
    <property type="entry name" value="DUF1985 DOMAIN-CONTAINING PROTEIN"/>
    <property type="match status" value="1"/>
</dbReference>
<accession>A0A9R1XM80</accession>
<dbReference type="PANTHER" id="PTHR48449:SF1">
    <property type="entry name" value="DUF1985 DOMAIN-CONTAINING PROTEIN"/>
    <property type="match status" value="1"/>
</dbReference>
<protein>
    <recommendedName>
        <fullName evidence="3">DUF1985 domain-containing protein</fullName>
    </recommendedName>
</protein>
<dbReference type="EMBL" id="NBSK02000004">
    <property type="protein sequence ID" value="KAJ0212612.1"/>
    <property type="molecule type" value="Genomic_DNA"/>
</dbReference>
<dbReference type="AlphaFoldDB" id="A0A9R1XM80"/>
<sequence>MKGIIRKFYNMSTIVHDFNNFNVKATVNLKGSGCNIWKVFEVLYDVSRDIFKDTVFGYLLDVPRIQGDGLLFHKMYLHQIRPDVVLSPDGINGDTKLVYGPEDIQKNIGKKVSEKIVTSKKRCLLRELLFPTYKNSSVKIGNLKFFILNQPFLEVDDADAVRVCLIYILCECFLGKEINDRNLDFWNNFAWGSYL</sequence>
<evidence type="ECO:0000313" key="2">
    <source>
        <dbReference type="Proteomes" id="UP000235145"/>
    </source>
</evidence>
<name>A0A9R1XM80_LACSA</name>
<proteinExistence type="predicted"/>
<gene>
    <name evidence="1" type="ORF">LSAT_V11C400208520</name>
</gene>
<reference evidence="1 2" key="1">
    <citation type="journal article" date="2017" name="Nat. Commun.">
        <title>Genome assembly with in vitro proximity ligation data and whole-genome triplication in lettuce.</title>
        <authorList>
            <person name="Reyes-Chin-Wo S."/>
            <person name="Wang Z."/>
            <person name="Yang X."/>
            <person name="Kozik A."/>
            <person name="Arikit S."/>
            <person name="Song C."/>
            <person name="Xia L."/>
            <person name="Froenicke L."/>
            <person name="Lavelle D.O."/>
            <person name="Truco M.J."/>
            <person name="Xia R."/>
            <person name="Zhu S."/>
            <person name="Xu C."/>
            <person name="Xu H."/>
            <person name="Xu X."/>
            <person name="Cox K."/>
            <person name="Korf I."/>
            <person name="Meyers B.C."/>
            <person name="Michelmore R.W."/>
        </authorList>
    </citation>
    <scope>NUCLEOTIDE SEQUENCE [LARGE SCALE GENOMIC DNA]</scope>
    <source>
        <strain evidence="2">cv. Salinas</strain>
        <tissue evidence="1">Seedlings</tissue>
    </source>
</reference>